<protein>
    <submittedName>
        <fullName evidence="1">Uncharacterized protein</fullName>
    </submittedName>
</protein>
<organism evidence="1 2">
    <name type="scientific">Brassica rapa subsp. trilocularis</name>
    <dbReference type="NCBI Taxonomy" id="1813537"/>
    <lineage>
        <taxon>Eukaryota</taxon>
        <taxon>Viridiplantae</taxon>
        <taxon>Streptophyta</taxon>
        <taxon>Embryophyta</taxon>
        <taxon>Tracheophyta</taxon>
        <taxon>Spermatophyta</taxon>
        <taxon>Magnoliopsida</taxon>
        <taxon>eudicotyledons</taxon>
        <taxon>Gunneridae</taxon>
        <taxon>Pentapetalae</taxon>
        <taxon>rosids</taxon>
        <taxon>malvids</taxon>
        <taxon>Brassicales</taxon>
        <taxon>Brassicaceae</taxon>
        <taxon>Brassiceae</taxon>
        <taxon>Brassica</taxon>
    </lineage>
</organism>
<reference evidence="1 2" key="1">
    <citation type="submission" date="2021-03" db="EMBL/GenBank/DDBJ databases">
        <authorList>
            <person name="King G.J."/>
            <person name="Bancroft I."/>
            <person name="Baten A."/>
            <person name="Bloomfield J."/>
            <person name="Borpatragohain P."/>
            <person name="He Z."/>
            <person name="Irish N."/>
            <person name="Irwin J."/>
            <person name="Liu K."/>
            <person name="Mauleon R.P."/>
            <person name="Moore J."/>
            <person name="Morris R."/>
            <person name="Ostergaard L."/>
            <person name="Wang B."/>
            <person name="Wells R."/>
        </authorList>
    </citation>
    <scope>NUCLEOTIDE SEQUENCE [LARGE SCALE GENOMIC DNA]</scope>
    <source>
        <strain evidence="1">R-o-18</strain>
        <tissue evidence="1">Leaf</tissue>
    </source>
</reference>
<dbReference type="Proteomes" id="UP000823674">
    <property type="component" value="Chromosome A02"/>
</dbReference>
<dbReference type="EMBL" id="JADBGQ010000002">
    <property type="protein sequence ID" value="KAG5411532.1"/>
    <property type="molecule type" value="Genomic_DNA"/>
</dbReference>
<comment type="caution">
    <text evidence="1">The sequence shown here is derived from an EMBL/GenBank/DDBJ whole genome shotgun (WGS) entry which is preliminary data.</text>
</comment>
<evidence type="ECO:0000313" key="2">
    <source>
        <dbReference type="Proteomes" id="UP000823674"/>
    </source>
</evidence>
<keyword evidence="2" id="KW-1185">Reference proteome</keyword>
<feature type="non-terminal residue" evidence="1">
    <location>
        <position position="77"/>
    </location>
</feature>
<name>A0ABQ7NKZ8_BRACM</name>
<evidence type="ECO:0000313" key="1">
    <source>
        <dbReference type="EMBL" id="KAG5411532.1"/>
    </source>
</evidence>
<proteinExistence type="predicted"/>
<sequence>MDEWIKQCKYARYQLPETCSFTCPQVNFLELIGREHTLLLHSSFSRPISTLFAHTLIIKHPHIQINQLSHSLSTKHQ</sequence>
<gene>
    <name evidence="1" type="primary">A02p046380.1_BraROA</name>
    <name evidence="1" type="ORF">IGI04_007851</name>
</gene>
<accession>A0ABQ7NKZ8</accession>